<dbReference type="InterPro" id="IPR004038">
    <property type="entry name" value="Ribosomal_eL8/eL30/eS12/Gad45"/>
</dbReference>
<gene>
    <name evidence="2" type="ORF">GHI93_08130</name>
</gene>
<evidence type="ECO:0000313" key="2">
    <source>
        <dbReference type="EMBL" id="MQW39892.1"/>
    </source>
</evidence>
<evidence type="ECO:0000313" key="3">
    <source>
        <dbReference type="Proteomes" id="UP000439550"/>
    </source>
</evidence>
<dbReference type="OrthoDB" id="9794863at2"/>
<dbReference type="SUPFAM" id="SSF55315">
    <property type="entry name" value="L30e-like"/>
    <property type="match status" value="1"/>
</dbReference>
<feature type="domain" description="Ribosomal protein eL8/eL30/eS12/Gadd45" evidence="1">
    <location>
        <begin position="9"/>
        <end position="87"/>
    </location>
</feature>
<protein>
    <submittedName>
        <fullName evidence="2">YlxQ-related RNA-binding protein</fullName>
    </submittedName>
</protein>
<dbReference type="Pfam" id="PF01248">
    <property type="entry name" value="Ribosomal_L7Ae"/>
    <property type="match status" value="1"/>
</dbReference>
<keyword evidence="3" id="KW-1185">Reference proteome</keyword>
<name>A0A7X2D1Y0_9LACT</name>
<reference evidence="2 3" key="1">
    <citation type="submission" date="2019-10" db="EMBL/GenBank/DDBJ databases">
        <authorList>
            <person name="Dong K."/>
        </authorList>
    </citation>
    <scope>NUCLEOTIDE SEQUENCE [LARGE SCALE GENOMIC DNA]</scope>
    <source>
        <strain evidence="2 3">DSM 28960</strain>
    </source>
</reference>
<dbReference type="NCBIfam" id="NF005585">
    <property type="entry name" value="PRK07283.1"/>
    <property type="match status" value="1"/>
</dbReference>
<dbReference type="EMBL" id="WITJ01000010">
    <property type="protein sequence ID" value="MQW39892.1"/>
    <property type="molecule type" value="Genomic_DNA"/>
</dbReference>
<dbReference type="Proteomes" id="UP000439550">
    <property type="component" value="Unassembled WGS sequence"/>
</dbReference>
<comment type="caution">
    <text evidence="2">The sequence shown here is derived from an EMBL/GenBank/DDBJ whole genome shotgun (WGS) entry which is preliminary data.</text>
</comment>
<sequence>MDKKQQLFNLAGLAKRAGKTITGEELVTKAIQNGRVKLIFLANDAASNLTKKMIDKSKFYEVVVCQTFSESELSQAIGQHRKVVGIADDGFVKKMESLMTE</sequence>
<proteinExistence type="predicted"/>
<accession>A0A7X2D1Y0</accession>
<dbReference type="RefSeq" id="WP_153496557.1">
    <property type="nucleotide sequence ID" value="NZ_CAXYUY010000011.1"/>
</dbReference>
<evidence type="ECO:0000259" key="1">
    <source>
        <dbReference type="Pfam" id="PF01248"/>
    </source>
</evidence>
<organism evidence="2 3">
    <name type="scientific">Lactococcus hircilactis</name>
    <dbReference type="NCBI Taxonomy" id="1494462"/>
    <lineage>
        <taxon>Bacteria</taxon>
        <taxon>Bacillati</taxon>
        <taxon>Bacillota</taxon>
        <taxon>Bacilli</taxon>
        <taxon>Lactobacillales</taxon>
        <taxon>Streptococcaceae</taxon>
        <taxon>Lactococcus</taxon>
    </lineage>
</organism>
<dbReference type="InterPro" id="IPR029064">
    <property type="entry name" value="Ribosomal_eL30-like_sf"/>
</dbReference>
<dbReference type="Gene3D" id="3.30.1330.30">
    <property type="match status" value="1"/>
</dbReference>
<dbReference type="AlphaFoldDB" id="A0A7X2D1Y0"/>